<dbReference type="InterPro" id="IPR016186">
    <property type="entry name" value="C-type_lectin-like/link_sf"/>
</dbReference>
<evidence type="ECO:0000313" key="3">
    <source>
        <dbReference type="EMBL" id="CAJ0601371.1"/>
    </source>
</evidence>
<dbReference type="PANTHER" id="PTHR22803">
    <property type="entry name" value="MANNOSE, PHOSPHOLIPASE, LECTIN RECEPTOR RELATED"/>
    <property type="match status" value="1"/>
</dbReference>
<keyword evidence="4" id="KW-1185">Reference proteome</keyword>
<feature type="domain" description="C-type lectin" evidence="2">
    <location>
        <begin position="100"/>
        <end position="230"/>
    </location>
</feature>
<dbReference type="PROSITE" id="PS50041">
    <property type="entry name" value="C_TYPE_LECTIN_2"/>
    <property type="match status" value="1"/>
</dbReference>
<reference evidence="3" key="1">
    <citation type="submission" date="2023-07" db="EMBL/GenBank/DDBJ databases">
        <authorList>
            <consortium name="CYATHOMIX"/>
        </authorList>
    </citation>
    <scope>NUCLEOTIDE SEQUENCE</scope>
    <source>
        <strain evidence="3">N/A</strain>
    </source>
</reference>
<dbReference type="CDD" id="cd00037">
    <property type="entry name" value="CLECT"/>
    <property type="match status" value="1"/>
</dbReference>
<feature type="signal peptide" evidence="1">
    <location>
        <begin position="1"/>
        <end position="24"/>
    </location>
</feature>
<dbReference type="InterPro" id="IPR016187">
    <property type="entry name" value="CTDL_fold"/>
</dbReference>
<dbReference type="SMART" id="SM00034">
    <property type="entry name" value="CLECT"/>
    <property type="match status" value="1"/>
</dbReference>
<name>A0AA36M7Q2_CYLNA</name>
<comment type="caution">
    <text evidence="3">The sequence shown here is derived from an EMBL/GenBank/DDBJ whole genome shotgun (WGS) entry which is preliminary data.</text>
</comment>
<evidence type="ECO:0000256" key="1">
    <source>
        <dbReference type="SAM" id="SignalP"/>
    </source>
</evidence>
<protein>
    <recommendedName>
        <fullName evidence="2">C-type lectin domain-containing protein</fullName>
    </recommendedName>
</protein>
<dbReference type="Pfam" id="PF00059">
    <property type="entry name" value="Lectin_C"/>
    <property type="match status" value="1"/>
</dbReference>
<dbReference type="Proteomes" id="UP001176961">
    <property type="component" value="Unassembled WGS sequence"/>
</dbReference>
<dbReference type="AlphaFoldDB" id="A0AA36M7Q2"/>
<proteinExistence type="predicted"/>
<evidence type="ECO:0000313" key="4">
    <source>
        <dbReference type="Proteomes" id="UP001176961"/>
    </source>
</evidence>
<dbReference type="EMBL" id="CATQJL010000305">
    <property type="protein sequence ID" value="CAJ0601371.1"/>
    <property type="molecule type" value="Genomic_DNA"/>
</dbReference>
<organism evidence="3 4">
    <name type="scientific">Cylicocyclus nassatus</name>
    <name type="common">Nematode worm</name>
    <dbReference type="NCBI Taxonomy" id="53992"/>
    <lineage>
        <taxon>Eukaryota</taxon>
        <taxon>Metazoa</taxon>
        <taxon>Ecdysozoa</taxon>
        <taxon>Nematoda</taxon>
        <taxon>Chromadorea</taxon>
        <taxon>Rhabditida</taxon>
        <taxon>Rhabditina</taxon>
        <taxon>Rhabditomorpha</taxon>
        <taxon>Strongyloidea</taxon>
        <taxon>Strongylidae</taxon>
        <taxon>Cylicocyclus</taxon>
    </lineage>
</organism>
<dbReference type="InterPro" id="IPR001304">
    <property type="entry name" value="C-type_lectin-like"/>
</dbReference>
<dbReference type="InterPro" id="IPR050111">
    <property type="entry name" value="C-type_lectin/snaclec_domain"/>
</dbReference>
<dbReference type="Gene3D" id="3.10.100.10">
    <property type="entry name" value="Mannose-Binding Protein A, subunit A"/>
    <property type="match status" value="2"/>
</dbReference>
<evidence type="ECO:0000259" key="2">
    <source>
        <dbReference type="PROSITE" id="PS50041"/>
    </source>
</evidence>
<keyword evidence="1" id="KW-0732">Signal</keyword>
<gene>
    <name evidence="3" type="ORF">CYNAS_LOCUS13354</name>
</gene>
<accession>A0AA36M7Q2</accession>
<dbReference type="SUPFAM" id="SSF56436">
    <property type="entry name" value="C-type lectin-like"/>
    <property type="match status" value="2"/>
</dbReference>
<sequence length="247" mass="27956">MLQTHPKSHSMKFLLFAILPLLEAWPNPNSSDGIFRGSDKHPSLPQLKYSHTAQLGYCEEGWAYCNKTHACYKNFFLDDWDNAESRCIAVGGHLTSIHSHDENSFNFFLDDWDNAESRCIAVGGHLTSIHSHDENSFVAELARSGIRMSSSDQATWIGLVQSNHLNSNSTLEWIWIDGTEVDFHNWAPGEPGNQGGMQQCVMIASDPYAANLDNKFSLRHRKWNDYLCTQILRSFVCKKMAFALDAK</sequence>
<feature type="chain" id="PRO_5041314884" description="C-type lectin domain-containing protein" evidence="1">
    <location>
        <begin position="25"/>
        <end position="247"/>
    </location>
</feature>